<organism evidence="2 3">
    <name type="scientific">Trichoplusia ni</name>
    <name type="common">Cabbage looper</name>
    <dbReference type="NCBI Taxonomy" id="7111"/>
    <lineage>
        <taxon>Eukaryota</taxon>
        <taxon>Metazoa</taxon>
        <taxon>Ecdysozoa</taxon>
        <taxon>Arthropoda</taxon>
        <taxon>Hexapoda</taxon>
        <taxon>Insecta</taxon>
        <taxon>Pterygota</taxon>
        <taxon>Neoptera</taxon>
        <taxon>Endopterygota</taxon>
        <taxon>Lepidoptera</taxon>
        <taxon>Glossata</taxon>
        <taxon>Ditrysia</taxon>
        <taxon>Noctuoidea</taxon>
        <taxon>Noctuidae</taxon>
        <taxon>Plusiinae</taxon>
        <taxon>Trichoplusia</taxon>
    </lineage>
</organism>
<accession>A0A7E5WWX4</accession>
<dbReference type="GO" id="GO:0005886">
    <property type="term" value="C:plasma membrane"/>
    <property type="evidence" value="ECO:0007669"/>
    <property type="project" value="TreeGrafter"/>
</dbReference>
<dbReference type="GO" id="GO:0008104">
    <property type="term" value="P:intracellular protein localization"/>
    <property type="evidence" value="ECO:0007669"/>
    <property type="project" value="TreeGrafter"/>
</dbReference>
<name>A0A7E5WWX4_TRINI</name>
<sequence>MIKFWKSAAKGKTGCPVRPPELKSTSTPDIKSLINTQLLLEENEDPKHMFDKNSKLTLSLCDILNEKKAIKYFVQYMESIGKEVLIKCWLEIEDFKIQTQYQDSSNENGNYSKINRTKSLDLHCKCVSKKDYKDVNTQRFSWQDNSELFTSTSNTRHKNECSMSSCRNLSEHLTSNSSNTSKENVKTGNYTEEAIKIFKKYVALEAPFQLDLPDSNRKSVISNICQPEGKITEDCFQPVQDILFSQIEKNYFNDFVNSPFYIKAQIDILTSGSLNLKDILHNETILFYFTEFLEQESCRVLLEFLMGVMHFRDNLLNNSSSQDPAQAQADAIAIYEKYFSLQATHPIGFPTDIRLTIESDICREEGPLPTCFDMPYRIVFKTLALYVKTFLESELYFKYLSEMIHSVENIWSTSHHKSHSDCSSEFSISTQNTLLAMGDPVFRKKKRNLSVPDMTIDSNQLYNADALWQRNRSDGLSLGRVNSLGRFESKFEPDPDKKGKSVLKKMVSRFVPTSTSKVEEEMAWQIAHMIVKDVTDLTMAPPDNEHEDM</sequence>
<reference evidence="3" key="1">
    <citation type="submission" date="2025-08" db="UniProtKB">
        <authorList>
            <consortium name="RefSeq"/>
        </authorList>
    </citation>
    <scope>IDENTIFICATION</scope>
</reference>
<dbReference type="OrthoDB" id="5584247at2759"/>
<dbReference type="InterPro" id="IPR036305">
    <property type="entry name" value="RGS_sf"/>
</dbReference>
<dbReference type="FunCoup" id="A0A7E5WWX4">
    <property type="interactions" value="2050"/>
</dbReference>
<dbReference type="InParanoid" id="A0A7E5WWX4"/>
<protein>
    <submittedName>
        <fullName evidence="3">A-kinase anchor protein 10, mitochondrial</fullName>
    </submittedName>
</protein>
<dbReference type="FunFam" id="1.10.167.10:FF:000005">
    <property type="entry name" value="Putative A-kinase anchor protein 10 mitochondrial"/>
    <property type="match status" value="1"/>
</dbReference>
<dbReference type="InterPro" id="IPR016137">
    <property type="entry name" value="RGS"/>
</dbReference>
<gene>
    <name evidence="3" type="primary">LOC113506136</name>
</gene>
<dbReference type="Gene3D" id="1.10.167.10">
    <property type="entry name" value="Regulator of G-protein Signalling 4, domain 2"/>
    <property type="match status" value="2"/>
</dbReference>
<dbReference type="InterPro" id="IPR044926">
    <property type="entry name" value="RGS_subdomain_2"/>
</dbReference>
<dbReference type="Pfam" id="PF00615">
    <property type="entry name" value="RGS"/>
    <property type="match status" value="2"/>
</dbReference>
<dbReference type="PANTHER" id="PTHR13155">
    <property type="entry name" value="A-KINASE ANCHOR PROTEINS"/>
    <property type="match status" value="1"/>
</dbReference>
<dbReference type="SMART" id="SM00315">
    <property type="entry name" value="RGS"/>
    <property type="match status" value="2"/>
</dbReference>
<dbReference type="KEGG" id="tnl:113506136"/>
<dbReference type="AlphaFoldDB" id="A0A7E5WWX4"/>
<dbReference type="PROSITE" id="PS50132">
    <property type="entry name" value="RGS"/>
    <property type="match status" value="2"/>
</dbReference>
<evidence type="ECO:0000313" key="3">
    <source>
        <dbReference type="RefSeq" id="XP_026744792.1"/>
    </source>
</evidence>
<keyword evidence="2" id="KW-1185">Reference proteome</keyword>
<dbReference type="RefSeq" id="XP_026744792.1">
    <property type="nucleotide sequence ID" value="XM_026888991.1"/>
</dbReference>
<dbReference type="SUPFAM" id="SSF48097">
    <property type="entry name" value="Regulator of G-protein signaling, RGS"/>
    <property type="match status" value="2"/>
</dbReference>
<dbReference type="InterPro" id="IPR052246">
    <property type="entry name" value="Cell_Polariz_PKAAnc"/>
</dbReference>
<feature type="domain" description="RGS" evidence="1">
    <location>
        <begin position="59"/>
        <end position="261"/>
    </location>
</feature>
<dbReference type="CTD" id="34957"/>
<proteinExistence type="predicted"/>
<dbReference type="GO" id="GO:0005739">
    <property type="term" value="C:mitochondrion"/>
    <property type="evidence" value="ECO:0007669"/>
    <property type="project" value="TreeGrafter"/>
</dbReference>
<feature type="domain" description="RGS" evidence="1">
    <location>
        <begin position="275"/>
        <end position="400"/>
    </location>
</feature>
<dbReference type="PANTHER" id="PTHR13155:SF1">
    <property type="entry name" value="A-KINASE ANCHOR PROTEIN 10, MITOCHONDRIAL"/>
    <property type="match status" value="1"/>
</dbReference>
<dbReference type="Proteomes" id="UP000322000">
    <property type="component" value="Chromosome 2"/>
</dbReference>
<evidence type="ECO:0000259" key="1">
    <source>
        <dbReference type="PROSITE" id="PS50132"/>
    </source>
</evidence>
<evidence type="ECO:0000313" key="2">
    <source>
        <dbReference type="Proteomes" id="UP000322000"/>
    </source>
</evidence>
<dbReference type="GeneID" id="113506136"/>